<comment type="caution">
    <text evidence="4">The sequence shown here is derived from an EMBL/GenBank/DDBJ whole genome shotgun (WGS) entry which is preliminary data.</text>
</comment>
<keyword evidence="5" id="KW-1185">Reference proteome</keyword>
<evidence type="ECO:0000313" key="5">
    <source>
        <dbReference type="Proteomes" id="UP000003094"/>
    </source>
</evidence>
<dbReference type="Proteomes" id="UP000003094">
    <property type="component" value="Unassembled WGS sequence"/>
</dbReference>
<protein>
    <submittedName>
        <fullName evidence="4">Glycosyl transferase group 1</fullName>
    </submittedName>
</protein>
<dbReference type="RefSeq" id="WP_006212482.1">
    <property type="nucleotide sequence ID" value="NZ_ADHJ01000049.1"/>
</dbReference>
<dbReference type="InterPro" id="IPR001296">
    <property type="entry name" value="Glyco_trans_1"/>
</dbReference>
<dbReference type="Pfam" id="PF00534">
    <property type="entry name" value="Glycos_transf_1"/>
    <property type="match status" value="1"/>
</dbReference>
<feature type="transmembrane region" description="Helical" evidence="2">
    <location>
        <begin position="105"/>
        <end position="125"/>
    </location>
</feature>
<dbReference type="AlphaFoldDB" id="A0A2R9SMP0"/>
<sequence length="410" mass="46534">MKKEIVFVANYFHPDYASSGQLLTELCLELQHDFDVTVIAVQPENVDLGKRNKLFQYDQLEQIRVIRLRTPKVDKRSKFSRVMFILSYFILAVIALLRIKKVDVIYTISSPPIIGGLVGAIGKVLKRGKLVYNIMDFNPEQAEAISYTNRKWLFSLAKKIDNLSCSVSDHIITVGQDMQETLNHRFRGRRVPSNSVINNWTDEQDIIPLPRSHAQVSKFVREHDLQGKFIVMYSGNLGLYYDLENIIRVASDFKDHPEILFVFIGDGAVKPEMQRYVKDKGLQNVRFLPFQPKEHIKYSLCAADVHLVVNQKGIKGVSVPSKIYGVMAAGKPILGVLEQGSEAAVLIKESGCGVVIEPQQYHEISEHIANMYACGQETLELTGRGGRLYLERYLAKSQSIDKYRTLLQSI</sequence>
<keyword evidence="2" id="KW-0812">Transmembrane</keyword>
<dbReference type="EMBL" id="ADHJ01000049">
    <property type="protein sequence ID" value="EFU38618.1"/>
    <property type="molecule type" value="Genomic_DNA"/>
</dbReference>
<keyword evidence="2" id="KW-1133">Transmembrane helix</keyword>
<evidence type="ECO:0000259" key="3">
    <source>
        <dbReference type="Pfam" id="PF00534"/>
    </source>
</evidence>
<dbReference type="CDD" id="cd03794">
    <property type="entry name" value="GT4_WbuB-like"/>
    <property type="match status" value="1"/>
</dbReference>
<dbReference type="GO" id="GO:0009103">
    <property type="term" value="P:lipopolysaccharide biosynthetic process"/>
    <property type="evidence" value="ECO:0007669"/>
    <property type="project" value="TreeGrafter"/>
</dbReference>
<dbReference type="Gene3D" id="3.40.50.2000">
    <property type="entry name" value="Glycogen Phosphorylase B"/>
    <property type="match status" value="2"/>
</dbReference>
<keyword evidence="1 4" id="KW-0808">Transferase</keyword>
<dbReference type="SUPFAM" id="SSF53756">
    <property type="entry name" value="UDP-Glycosyltransferase/glycogen phosphorylase"/>
    <property type="match status" value="1"/>
</dbReference>
<proteinExistence type="predicted"/>
<name>A0A2R9SMP0_9BACL</name>
<dbReference type="KEGG" id="pvo:PVOR_28834"/>
<reference evidence="4 5" key="1">
    <citation type="journal article" date="2010" name="BMC Genomics">
        <title>Genome sequence of the pattern forming Paenibacillus vortex bacterium reveals potential for thriving in complex environments.</title>
        <authorList>
            <person name="Sirota-Madi A."/>
            <person name="Olender T."/>
            <person name="Helman Y."/>
            <person name="Ingham C."/>
            <person name="Brainis I."/>
            <person name="Roth D."/>
            <person name="Hagi E."/>
            <person name="Brodsky L."/>
            <person name="Leshkowitz D."/>
            <person name="Galatenko V."/>
            <person name="Nikolaev V."/>
            <person name="Mugasimangalam R.C."/>
            <person name="Bransburg-Zabary S."/>
            <person name="Gutnick D.L."/>
            <person name="Lancet D."/>
            <person name="Ben-Jacob E."/>
        </authorList>
    </citation>
    <scope>NUCLEOTIDE SEQUENCE [LARGE SCALE GENOMIC DNA]</scope>
    <source>
        <strain evidence="4 5">V453</strain>
    </source>
</reference>
<dbReference type="PANTHER" id="PTHR46401:SF2">
    <property type="entry name" value="GLYCOSYLTRANSFERASE WBBK-RELATED"/>
    <property type="match status" value="1"/>
</dbReference>
<organism evidence="4 5">
    <name type="scientific">Paenibacillus vortex V453</name>
    <dbReference type="NCBI Taxonomy" id="715225"/>
    <lineage>
        <taxon>Bacteria</taxon>
        <taxon>Bacillati</taxon>
        <taxon>Bacillota</taxon>
        <taxon>Bacilli</taxon>
        <taxon>Bacillales</taxon>
        <taxon>Paenibacillaceae</taxon>
        <taxon>Paenibacillus</taxon>
    </lineage>
</organism>
<dbReference type="GO" id="GO:0016757">
    <property type="term" value="F:glycosyltransferase activity"/>
    <property type="evidence" value="ECO:0007669"/>
    <property type="project" value="InterPro"/>
</dbReference>
<evidence type="ECO:0000256" key="2">
    <source>
        <dbReference type="SAM" id="Phobius"/>
    </source>
</evidence>
<evidence type="ECO:0000313" key="4">
    <source>
        <dbReference type="EMBL" id="EFU38618.1"/>
    </source>
</evidence>
<gene>
    <name evidence="4" type="ORF">PVOR_28834</name>
</gene>
<evidence type="ECO:0000256" key="1">
    <source>
        <dbReference type="ARBA" id="ARBA00022679"/>
    </source>
</evidence>
<feature type="domain" description="Glycosyl transferase family 1" evidence="3">
    <location>
        <begin position="226"/>
        <end position="375"/>
    </location>
</feature>
<feature type="transmembrane region" description="Helical" evidence="2">
    <location>
        <begin position="79"/>
        <end position="99"/>
    </location>
</feature>
<accession>A0A2R9SMP0</accession>
<dbReference type="PANTHER" id="PTHR46401">
    <property type="entry name" value="GLYCOSYLTRANSFERASE WBBK-RELATED"/>
    <property type="match status" value="1"/>
</dbReference>
<keyword evidence="2" id="KW-0472">Membrane</keyword>